<proteinExistence type="predicted"/>
<organism evidence="1 2">
    <name type="scientific">Marinobacterium aestuariivivens</name>
    <dbReference type="NCBI Taxonomy" id="1698799"/>
    <lineage>
        <taxon>Bacteria</taxon>
        <taxon>Pseudomonadati</taxon>
        <taxon>Pseudomonadota</taxon>
        <taxon>Gammaproteobacteria</taxon>
        <taxon>Oceanospirillales</taxon>
        <taxon>Oceanospirillaceae</taxon>
        <taxon>Marinobacterium</taxon>
    </lineage>
</organism>
<dbReference type="RefSeq" id="WP_379908011.1">
    <property type="nucleotide sequence ID" value="NZ_JBHSWE010000001.1"/>
</dbReference>
<sequence length="54" mass="5808">MSLGLCSHCAGGRAFPRVAPPGGDALYTLPLTEPQLIDVFGPADRSYRANEVRY</sequence>
<dbReference type="Proteomes" id="UP001596422">
    <property type="component" value="Unassembled WGS sequence"/>
</dbReference>
<protein>
    <submittedName>
        <fullName evidence="1">Uncharacterized protein</fullName>
    </submittedName>
</protein>
<keyword evidence="2" id="KW-1185">Reference proteome</keyword>
<name>A0ABW1ZW99_9GAMM</name>
<dbReference type="EMBL" id="JBHSWE010000001">
    <property type="protein sequence ID" value="MFC6669454.1"/>
    <property type="molecule type" value="Genomic_DNA"/>
</dbReference>
<comment type="caution">
    <text evidence="1">The sequence shown here is derived from an EMBL/GenBank/DDBJ whole genome shotgun (WGS) entry which is preliminary data.</text>
</comment>
<evidence type="ECO:0000313" key="1">
    <source>
        <dbReference type="EMBL" id="MFC6669454.1"/>
    </source>
</evidence>
<accession>A0ABW1ZW99</accession>
<evidence type="ECO:0000313" key="2">
    <source>
        <dbReference type="Proteomes" id="UP001596422"/>
    </source>
</evidence>
<reference evidence="2" key="1">
    <citation type="journal article" date="2019" name="Int. J. Syst. Evol. Microbiol.">
        <title>The Global Catalogue of Microorganisms (GCM) 10K type strain sequencing project: providing services to taxonomists for standard genome sequencing and annotation.</title>
        <authorList>
            <consortium name="The Broad Institute Genomics Platform"/>
            <consortium name="The Broad Institute Genome Sequencing Center for Infectious Disease"/>
            <person name="Wu L."/>
            <person name="Ma J."/>
        </authorList>
    </citation>
    <scope>NUCLEOTIDE SEQUENCE [LARGE SCALE GENOMIC DNA]</scope>
    <source>
        <strain evidence="2">NBRC 111756</strain>
    </source>
</reference>
<gene>
    <name evidence="1" type="ORF">ACFQDL_04575</name>
</gene>